<accession>A0ABR0RVR3</accession>
<feature type="region of interest" description="Disordered" evidence="6">
    <location>
        <begin position="245"/>
        <end position="271"/>
    </location>
</feature>
<keyword evidence="5" id="KW-0560">Oxidoreductase</keyword>
<dbReference type="InterPro" id="IPR020946">
    <property type="entry name" value="Flavin_mOase-like"/>
</dbReference>
<evidence type="ECO:0000256" key="6">
    <source>
        <dbReference type="SAM" id="MobiDB-lite"/>
    </source>
</evidence>
<dbReference type="SUPFAM" id="SSF51905">
    <property type="entry name" value="FAD/NAD(P)-binding domain"/>
    <property type="match status" value="2"/>
</dbReference>
<evidence type="ECO:0000313" key="8">
    <source>
        <dbReference type="Proteomes" id="UP001334248"/>
    </source>
</evidence>
<evidence type="ECO:0000256" key="1">
    <source>
        <dbReference type="ARBA" id="ARBA00001974"/>
    </source>
</evidence>
<keyword evidence="4" id="KW-0274">FAD</keyword>
<evidence type="ECO:0000256" key="5">
    <source>
        <dbReference type="ARBA" id="ARBA00023002"/>
    </source>
</evidence>
<evidence type="ECO:0000256" key="3">
    <source>
        <dbReference type="ARBA" id="ARBA00022630"/>
    </source>
</evidence>
<keyword evidence="8" id="KW-1185">Reference proteome</keyword>
<comment type="caution">
    <text evidence="7">The sequence shown here is derived from an EMBL/GenBank/DDBJ whole genome shotgun (WGS) entry which is preliminary data.</text>
</comment>
<dbReference type="InterPro" id="IPR036188">
    <property type="entry name" value="FAD/NAD-bd_sf"/>
</dbReference>
<comment type="cofactor">
    <cofactor evidence="1">
        <name>FAD</name>
        <dbReference type="ChEBI" id="CHEBI:57692"/>
    </cofactor>
</comment>
<dbReference type="PANTHER" id="PTHR42877:SF8">
    <property type="entry name" value="MONOOXYGENASE"/>
    <property type="match status" value="1"/>
</dbReference>
<feature type="region of interest" description="Disordered" evidence="6">
    <location>
        <begin position="1"/>
        <end position="26"/>
    </location>
</feature>
<name>A0ABR0RVR3_9EURO</name>
<reference evidence="7 8" key="1">
    <citation type="journal article" date="2023" name="Res Sq">
        <title>Genomic and morphological characterization of Knufia obscura isolated from the Mars 2020 spacecraft assembly facility.</title>
        <authorList>
            <person name="Chander A.M."/>
            <person name="Teixeira M.M."/>
            <person name="Singh N.K."/>
            <person name="Williams M.P."/>
            <person name="Parker C.W."/>
            <person name="Leo P."/>
            <person name="Stajich J.E."/>
            <person name="Torok T."/>
            <person name="Tighe S."/>
            <person name="Mason C.E."/>
            <person name="Venkateswaran K."/>
        </authorList>
    </citation>
    <scope>NUCLEOTIDE SEQUENCE [LARGE SCALE GENOMIC DNA]</scope>
    <source>
        <strain evidence="7 8">CCFEE 5817</strain>
    </source>
</reference>
<comment type="similarity">
    <text evidence="2">Belongs to the FAD-binding monooxygenase family.</text>
</comment>
<dbReference type="PANTHER" id="PTHR42877">
    <property type="entry name" value="L-ORNITHINE N(5)-MONOOXYGENASE-RELATED"/>
    <property type="match status" value="1"/>
</dbReference>
<dbReference type="Pfam" id="PF00743">
    <property type="entry name" value="FMO-like"/>
    <property type="match status" value="1"/>
</dbReference>
<evidence type="ECO:0008006" key="9">
    <source>
        <dbReference type="Google" id="ProtNLM"/>
    </source>
</evidence>
<dbReference type="Gene3D" id="3.50.50.60">
    <property type="entry name" value="FAD/NAD(P)-binding domain"/>
    <property type="match status" value="2"/>
</dbReference>
<evidence type="ECO:0000313" key="7">
    <source>
        <dbReference type="EMBL" id="KAK5944702.1"/>
    </source>
</evidence>
<keyword evidence="3" id="KW-0285">Flavoprotein</keyword>
<sequence length="589" mass="67651">MIAKPDMNGHATDTELPPHPGLQDQWHSKPRKLRIIHVGAGATGLCAAYKMERQLTDYELVCYEKNAEIGGTWLENRYWGCACDVPAHIYTYTFEPNPDWTSYYAYSPEIHQYFMRFCEKYQLRKYIKLNHRVVSAHWHEDKGQWEVKIEHDGQIITDWGHILMNGSGFVNRWKWPTIEGLHDFKGGLMHSAAWDGADSVDLKDKKVALLGTGSSAVQILPQVQKVAKEVHYFMRSNTWISPPMPRVPLEASTGAESETQDNTTKEEPEDPNIAQYYYKPHEIQKLKSDPDYHLKYRKEIEFRINAGFAIFYKGSEASKMARKYMENNMAQRLQNHPELCKRLIPDWSVGCRRLTPGDGFLEALIKPNVNPIYNEIASIKPDGLLTEDGQFHEADAIICATGFDMAWTPHFEIFGIDGKRLRDVWTPDPNSYLGIAAPGFPNYWVMNGPRGALCNGTVLPCFETQVEYVIAAAKKIQSDRIHSMHVKDGVARMLNRYVDKWQEGSVWSDTCKSWYKNNTVNGKVMCWGGSSIHYLKTIKTPRWEHYEIQYLDDDPWGFLGNGKTKGETEVDFEGMTPYLRNADTPWTIE</sequence>
<dbReference type="RefSeq" id="XP_064732792.1">
    <property type="nucleotide sequence ID" value="XM_064870339.1"/>
</dbReference>
<dbReference type="InterPro" id="IPR051209">
    <property type="entry name" value="FAD-bind_Monooxygenase_sf"/>
</dbReference>
<evidence type="ECO:0000256" key="4">
    <source>
        <dbReference type="ARBA" id="ARBA00022827"/>
    </source>
</evidence>
<evidence type="ECO:0000256" key="2">
    <source>
        <dbReference type="ARBA" id="ARBA00010139"/>
    </source>
</evidence>
<dbReference type="EMBL" id="JAVHJV010000002">
    <property type="protein sequence ID" value="KAK5944702.1"/>
    <property type="molecule type" value="Genomic_DNA"/>
</dbReference>
<proteinExistence type="inferred from homology"/>
<gene>
    <name evidence="7" type="ORF">PMZ80_001902</name>
</gene>
<dbReference type="GeneID" id="89995351"/>
<protein>
    <recommendedName>
        <fullName evidence="9">Flavin-containing monooxygenase</fullName>
    </recommendedName>
</protein>
<organism evidence="7 8">
    <name type="scientific">Knufia obscura</name>
    <dbReference type="NCBI Taxonomy" id="1635080"/>
    <lineage>
        <taxon>Eukaryota</taxon>
        <taxon>Fungi</taxon>
        <taxon>Dikarya</taxon>
        <taxon>Ascomycota</taxon>
        <taxon>Pezizomycotina</taxon>
        <taxon>Eurotiomycetes</taxon>
        <taxon>Chaetothyriomycetidae</taxon>
        <taxon>Chaetothyriales</taxon>
        <taxon>Trichomeriaceae</taxon>
        <taxon>Knufia</taxon>
    </lineage>
</organism>
<dbReference type="Proteomes" id="UP001334248">
    <property type="component" value="Unassembled WGS sequence"/>
</dbReference>